<feature type="transmembrane region" description="Helical" evidence="5">
    <location>
        <begin position="284"/>
        <end position="306"/>
    </location>
</feature>
<evidence type="ECO:0000313" key="8">
    <source>
        <dbReference type="Proteomes" id="UP000635606"/>
    </source>
</evidence>
<dbReference type="GO" id="GO:0140359">
    <property type="term" value="F:ABC-type transporter activity"/>
    <property type="evidence" value="ECO:0007669"/>
    <property type="project" value="InterPro"/>
</dbReference>
<comment type="caution">
    <text evidence="7">The sequence shown here is derived from an EMBL/GenBank/DDBJ whole genome shotgun (WGS) entry which is preliminary data.</text>
</comment>
<evidence type="ECO:0000259" key="6">
    <source>
        <dbReference type="Pfam" id="PF12698"/>
    </source>
</evidence>
<evidence type="ECO:0000256" key="3">
    <source>
        <dbReference type="ARBA" id="ARBA00022989"/>
    </source>
</evidence>
<feature type="transmembrane region" description="Helical" evidence="5">
    <location>
        <begin position="17"/>
        <end position="36"/>
    </location>
</feature>
<keyword evidence="3 5" id="KW-1133">Transmembrane helix</keyword>
<reference evidence="7" key="1">
    <citation type="submission" date="2021-01" db="EMBL/GenBank/DDBJ databases">
        <title>Whole genome shotgun sequence of Virgisporangium ochraceum NBRC 16418.</title>
        <authorList>
            <person name="Komaki H."/>
            <person name="Tamura T."/>
        </authorList>
    </citation>
    <scope>NUCLEOTIDE SEQUENCE</scope>
    <source>
        <strain evidence="7">NBRC 16418</strain>
    </source>
</reference>
<name>A0A8J3ZNR3_9ACTN</name>
<dbReference type="PANTHER" id="PTHR43471">
    <property type="entry name" value="ABC TRANSPORTER PERMEASE"/>
    <property type="match status" value="1"/>
</dbReference>
<gene>
    <name evidence="7" type="ORF">Voc01_025110</name>
</gene>
<feature type="transmembrane region" description="Helical" evidence="5">
    <location>
        <begin position="343"/>
        <end position="362"/>
    </location>
</feature>
<evidence type="ECO:0000256" key="1">
    <source>
        <dbReference type="ARBA" id="ARBA00004141"/>
    </source>
</evidence>
<proteinExistence type="predicted"/>
<dbReference type="Pfam" id="PF12698">
    <property type="entry name" value="ABC2_membrane_3"/>
    <property type="match status" value="1"/>
</dbReference>
<keyword evidence="2 5" id="KW-0812">Transmembrane</keyword>
<comment type="subcellular location">
    <subcellularLocation>
        <location evidence="1">Membrane</location>
        <topology evidence="1">Multi-pass membrane protein</topology>
    </subcellularLocation>
</comment>
<feature type="transmembrane region" description="Helical" evidence="5">
    <location>
        <begin position="214"/>
        <end position="239"/>
    </location>
</feature>
<dbReference type="PANTHER" id="PTHR43471:SF3">
    <property type="entry name" value="ABC TRANSPORTER PERMEASE PROTEIN NATB"/>
    <property type="match status" value="1"/>
</dbReference>
<accession>A0A8J3ZNR3</accession>
<evidence type="ECO:0000256" key="2">
    <source>
        <dbReference type="ARBA" id="ARBA00022692"/>
    </source>
</evidence>
<dbReference type="AlphaFoldDB" id="A0A8J3ZNR3"/>
<dbReference type="Proteomes" id="UP000635606">
    <property type="component" value="Unassembled WGS sequence"/>
</dbReference>
<evidence type="ECO:0000313" key="7">
    <source>
        <dbReference type="EMBL" id="GIJ67594.1"/>
    </source>
</evidence>
<protein>
    <submittedName>
        <fullName evidence="7">ABC transporter permease</fullName>
    </submittedName>
</protein>
<evidence type="ECO:0000256" key="5">
    <source>
        <dbReference type="SAM" id="Phobius"/>
    </source>
</evidence>
<dbReference type="GO" id="GO:0016020">
    <property type="term" value="C:membrane"/>
    <property type="evidence" value="ECO:0007669"/>
    <property type="project" value="UniProtKB-SubCell"/>
</dbReference>
<dbReference type="EMBL" id="BOPH01000027">
    <property type="protein sequence ID" value="GIJ67594.1"/>
    <property type="molecule type" value="Genomic_DNA"/>
</dbReference>
<dbReference type="InterPro" id="IPR013525">
    <property type="entry name" value="ABC2_TM"/>
</dbReference>
<feature type="domain" description="ABC-2 type transporter transmembrane" evidence="6">
    <location>
        <begin position="17"/>
        <end position="362"/>
    </location>
</feature>
<keyword evidence="8" id="KW-1185">Reference proteome</keyword>
<sequence length="384" mass="40351">MAEREIRTRVASKAFKITSIATVVVVVGFVIVAKLVSGSDSAQKVGFAPSAAALAPAFEAVAVAVDAEVTTSEVDEATGETRVREGDLDAYVTGTPADLQVVVKEDLPEDLRNAFTVLVRQITLNEEIARAGGDPAAVGTAVEAASFDLRTLEPPRDHQGPRILLGMIVGVLVYISILMYGSTVTQGVVEEKANRIVELLLTSIKPWQLLLGKVLGIGAVALAQMVLTFGAGIAAGFLTDAYTFPSSIASGVAVWAVVWFLIGYLMYAFVFAALGALVSRQEDVGGATAPAVMLIILPYLAGVSILPSEPDNGLMALLSMFPLFAPMLMPMRIALDVAAGWEIAVSLGVSVLTIAALAWFSARIYRNAVLRTGAKVKLFSALKG</sequence>
<feature type="transmembrane region" description="Helical" evidence="5">
    <location>
        <begin position="251"/>
        <end position="278"/>
    </location>
</feature>
<organism evidence="7 8">
    <name type="scientific">Virgisporangium ochraceum</name>
    <dbReference type="NCBI Taxonomy" id="65505"/>
    <lineage>
        <taxon>Bacteria</taxon>
        <taxon>Bacillati</taxon>
        <taxon>Actinomycetota</taxon>
        <taxon>Actinomycetes</taxon>
        <taxon>Micromonosporales</taxon>
        <taxon>Micromonosporaceae</taxon>
        <taxon>Virgisporangium</taxon>
    </lineage>
</organism>
<keyword evidence="4 5" id="KW-0472">Membrane</keyword>
<evidence type="ECO:0000256" key="4">
    <source>
        <dbReference type="ARBA" id="ARBA00023136"/>
    </source>
</evidence>
<feature type="transmembrane region" description="Helical" evidence="5">
    <location>
        <begin position="163"/>
        <end position="181"/>
    </location>
</feature>
<feature type="transmembrane region" description="Helical" evidence="5">
    <location>
        <begin position="313"/>
        <end position="331"/>
    </location>
</feature>